<organism evidence="1 2">
    <name type="scientific">Neisseria dentiae</name>
    <dbReference type="NCBI Taxonomy" id="194197"/>
    <lineage>
        <taxon>Bacteria</taxon>
        <taxon>Pseudomonadati</taxon>
        <taxon>Pseudomonadota</taxon>
        <taxon>Betaproteobacteria</taxon>
        <taxon>Neisseriales</taxon>
        <taxon>Neisseriaceae</taxon>
        <taxon>Neisseria</taxon>
    </lineage>
</organism>
<dbReference type="EMBL" id="MTBO01000019">
    <property type="protein sequence ID" value="OSI15950.1"/>
    <property type="molecule type" value="Genomic_DNA"/>
</dbReference>
<gene>
    <name evidence="1" type="ORF">BWD09_08130</name>
</gene>
<evidence type="ECO:0000313" key="2">
    <source>
        <dbReference type="Proteomes" id="UP000193118"/>
    </source>
</evidence>
<dbReference type="Proteomes" id="UP000193118">
    <property type="component" value="Unassembled WGS sequence"/>
</dbReference>
<protein>
    <submittedName>
        <fullName evidence="1">Uncharacterized protein</fullName>
    </submittedName>
</protein>
<keyword evidence="2" id="KW-1185">Reference proteome</keyword>
<name>A0A1X3D7S5_9NEIS</name>
<comment type="caution">
    <text evidence="1">The sequence shown here is derived from an EMBL/GenBank/DDBJ whole genome shotgun (WGS) entry which is preliminary data.</text>
</comment>
<proteinExistence type="predicted"/>
<accession>A0A1X3D7S5</accession>
<dbReference type="GeneID" id="94579621"/>
<dbReference type="RefSeq" id="WP_143824348.1">
    <property type="nucleotide sequence ID" value="NZ_CAUJPZ010000032.1"/>
</dbReference>
<evidence type="ECO:0000313" key="1">
    <source>
        <dbReference type="EMBL" id="OSI15950.1"/>
    </source>
</evidence>
<sequence length="70" mass="7893">MNLIFKKEFMMQELTRNEASQVTGGLVSPSYPPSLLDWLEKLPIIIIKKPRILPGPGIPLPEPIPKPELM</sequence>
<dbReference type="AlphaFoldDB" id="A0A1X3D7S5"/>
<reference evidence="2" key="1">
    <citation type="submission" date="2017-01" db="EMBL/GenBank/DDBJ databases">
        <authorList>
            <person name="Wolfgang W.J."/>
            <person name="Cole J."/>
            <person name="Wroblewski D."/>
            <person name="Mcginnis J."/>
            <person name="Musser K.A."/>
        </authorList>
    </citation>
    <scope>NUCLEOTIDE SEQUENCE [LARGE SCALE GENOMIC DNA]</scope>
    <source>
        <strain evidence="2">DSM 19151</strain>
    </source>
</reference>